<reference evidence="2 3" key="1">
    <citation type="submission" date="2020-03" db="EMBL/GenBank/DDBJ databases">
        <title>WGS of actinomycetes isolated from Thailand.</title>
        <authorList>
            <person name="Thawai C."/>
        </authorList>
    </citation>
    <scope>NUCLEOTIDE SEQUENCE [LARGE SCALE GENOMIC DNA]</scope>
    <source>
        <strain evidence="2 3">PRB2-1</strain>
    </source>
</reference>
<comment type="caution">
    <text evidence="2">The sequence shown here is derived from an EMBL/GenBank/DDBJ whole genome shotgun (WGS) entry which is preliminary data.</text>
</comment>
<sequence>MYAADPSTAALRILPGRRHPRRTTRLHLPYGTARPDTAARPAGRIALPATAAVLVRLPGPRAS</sequence>
<feature type="region of interest" description="Disordered" evidence="1">
    <location>
        <begin position="1"/>
        <end position="22"/>
    </location>
</feature>
<dbReference type="RefSeq" id="WP_167982093.1">
    <property type="nucleotide sequence ID" value="NZ_JAATEJ010000004.1"/>
</dbReference>
<accession>A0ABX0ZNN4</accession>
<proteinExistence type="predicted"/>
<evidence type="ECO:0000313" key="3">
    <source>
        <dbReference type="Proteomes" id="UP000734511"/>
    </source>
</evidence>
<gene>
    <name evidence="2" type="ORF">HCN08_07290</name>
</gene>
<evidence type="ECO:0000313" key="2">
    <source>
        <dbReference type="EMBL" id="NJP43208.1"/>
    </source>
</evidence>
<name>A0ABX0ZNN4_9ACTN</name>
<keyword evidence="3" id="KW-1185">Reference proteome</keyword>
<dbReference type="Proteomes" id="UP000734511">
    <property type="component" value="Unassembled WGS sequence"/>
</dbReference>
<protein>
    <submittedName>
        <fullName evidence="2">Uncharacterized protein</fullName>
    </submittedName>
</protein>
<dbReference type="EMBL" id="JAATEJ010000004">
    <property type="protein sequence ID" value="NJP43208.1"/>
    <property type="molecule type" value="Genomic_DNA"/>
</dbReference>
<organism evidence="2 3">
    <name type="scientific">Actinacidiphila epipremni</name>
    <dbReference type="NCBI Taxonomy" id="2053013"/>
    <lineage>
        <taxon>Bacteria</taxon>
        <taxon>Bacillati</taxon>
        <taxon>Actinomycetota</taxon>
        <taxon>Actinomycetes</taxon>
        <taxon>Kitasatosporales</taxon>
        <taxon>Streptomycetaceae</taxon>
        <taxon>Actinacidiphila</taxon>
    </lineage>
</organism>
<evidence type="ECO:0000256" key="1">
    <source>
        <dbReference type="SAM" id="MobiDB-lite"/>
    </source>
</evidence>